<feature type="transmembrane region" description="Helical" evidence="1">
    <location>
        <begin position="534"/>
        <end position="552"/>
    </location>
</feature>
<reference evidence="2" key="1">
    <citation type="submission" date="2023-07" db="EMBL/GenBank/DDBJ databases">
        <authorList>
            <person name="Yang W."/>
            <person name="Chen J."/>
            <person name="Ji P."/>
            <person name="Hu F."/>
        </authorList>
    </citation>
    <scope>NUCLEOTIDE SEQUENCE</scope>
    <source>
        <strain evidence="2">CRE-138-0111</strain>
    </source>
</reference>
<keyword evidence="1" id="KW-1133">Transmembrane helix</keyword>
<gene>
    <name evidence="2" type="ORF">Q5E86_21410</name>
</gene>
<protein>
    <recommendedName>
        <fullName evidence="4">Phage-related protein</fullName>
    </recommendedName>
</protein>
<proteinExistence type="predicted"/>
<organism evidence="2 3">
    <name type="scientific">Providencia huashanensis</name>
    <dbReference type="NCBI Taxonomy" id="3037798"/>
    <lineage>
        <taxon>Bacteria</taxon>
        <taxon>Pseudomonadati</taxon>
        <taxon>Pseudomonadota</taxon>
        <taxon>Gammaproteobacteria</taxon>
        <taxon>Enterobacterales</taxon>
        <taxon>Morganellaceae</taxon>
        <taxon>Providencia</taxon>
    </lineage>
</organism>
<evidence type="ECO:0000313" key="3">
    <source>
        <dbReference type="Proteomes" id="UP001176478"/>
    </source>
</evidence>
<keyword evidence="3" id="KW-1185">Reference proteome</keyword>
<evidence type="ECO:0000313" key="2">
    <source>
        <dbReference type="EMBL" id="MDO7858848.1"/>
    </source>
</evidence>
<feature type="transmembrane region" description="Helical" evidence="1">
    <location>
        <begin position="564"/>
        <end position="587"/>
    </location>
</feature>
<evidence type="ECO:0000256" key="1">
    <source>
        <dbReference type="SAM" id="Phobius"/>
    </source>
</evidence>
<dbReference type="Proteomes" id="UP001176478">
    <property type="component" value="Unassembled WGS sequence"/>
</dbReference>
<comment type="caution">
    <text evidence="2">The sequence shown here is derived from an EMBL/GenBank/DDBJ whole genome shotgun (WGS) entry which is preliminary data.</text>
</comment>
<evidence type="ECO:0008006" key="4">
    <source>
        <dbReference type="Google" id="ProtNLM"/>
    </source>
</evidence>
<keyword evidence="1" id="KW-0812">Transmembrane</keyword>
<name>A0ABT9AVZ5_9GAMM</name>
<accession>A0ABT9AVZ5</accession>
<keyword evidence="1" id="KW-0472">Membrane</keyword>
<reference evidence="2" key="2">
    <citation type="journal article" date="2024" name="Int. J. Antimicrob. Agents">
        <title>Identification of a novel Providencia species showing multi-drug-resistant in three patients with hospital-acquired infection.</title>
        <authorList>
            <person name="Yang W."/>
            <person name="Chen J."/>
            <person name="Yang F."/>
            <person name="Ji P."/>
            <person name="Shen S."/>
            <person name="Yin D."/>
            <person name="Hu F."/>
        </authorList>
    </citation>
    <scope>NUCLEOTIDE SEQUENCE</scope>
    <source>
        <strain evidence="2">CRE-138-0111</strain>
    </source>
</reference>
<dbReference type="EMBL" id="JAUQTG010000021">
    <property type="protein sequence ID" value="MDO7858848.1"/>
    <property type="molecule type" value="Genomic_DNA"/>
</dbReference>
<sequence>MSLMDTFVQVFEFDTRQADGAFKKVQRSTDDIIDGMKQTQQAAQQSSLTIGSVMTELWQSLQGLSTEHAILFTTNASEVSAETSQIVARLDAVSSSLSALDEQRQNADAAWVSGGNALGDWGQSLQSDITQLKNDLGSLSVGDQKAALEQVKGSVSEYVNELQKIPTTTADGAAEIERVMADLRQSVQGLSVEHSIDFVTNADEVIAQTGSVKTQLETVTDSMASLEAQRSISDAGMQSTQGVLGELDANYQALQQDVIQLNQGVTDLTLAEHQGITAKQLSNAIIQALQGNYSELIRLVDSMKVKGIEAATSEIKAQQSVQKALENTETKYQQAGNTVMSFAKKALGAVGLLMGATALVGESISRSADIETLDKLGKKINVATADVDAFAGSIAELGSTRDAAQADLSAMAKSFGFAKNTMEKVLQTADKVQGMKFDKAKATLAGLGVTDDKTVELMMNGRKELERMMGIQKEYSGINKESIEQSIKFNKAMQGFKQSSGLLKNSFLEMVIPILTKGLEWINRFVSFCKENKSLIVGFFIAIGSAIAAFYVPAMLSAAAATLAATWPILAIIAIIALLAAAFALVYDDIMNFIDGNDSMIGRILDEYPELKAVIIALWEAFKAFFDFVIALSQVVADVAVSAFNFIVDGGKQLWAWLTGFINDLADWGKQFEGVFTVASDAVVGIFKWLWAQIKQYLGWINDGLDAIKNGWSTVKGWFGFEDAQVTQTVERKITTDGTIEHQIPEQPTLSEEDTALLVKGLSQQINGMSANPINPMTSQAISNQSSTTNETNLSIGEIKVETQATDAQGMANGTKDALQSQLQDLAHQTSSGVSKWSPRWKSSMSITFRRYLKRPIQFKLTSVTNTKQHSLPLSRGKHAVTMWWFSQSKLVWI</sequence>